<evidence type="ECO:0000313" key="3">
    <source>
        <dbReference type="Proteomes" id="UP000053776"/>
    </source>
</evidence>
<dbReference type="AlphaFoldDB" id="A0A0J9TJ17"/>
<dbReference type="Proteomes" id="UP000053776">
    <property type="component" value="Unassembled WGS sequence"/>
</dbReference>
<keyword evidence="1" id="KW-1133">Transmembrane helix</keyword>
<reference evidence="2 3" key="1">
    <citation type="submission" date="2011-08" db="EMBL/GenBank/DDBJ databases">
        <title>The Genome Sequence of Plasmodium vivax Mauritania I.</title>
        <authorList>
            <consortium name="The Broad Institute Genome Sequencing Platform"/>
            <consortium name="The Broad Institute Genome Sequencing Center for Infectious Disease"/>
            <person name="Neafsey D."/>
            <person name="Carlton J."/>
            <person name="Barnwell J."/>
            <person name="Collins W."/>
            <person name="Escalante A."/>
            <person name="Mullikin J."/>
            <person name="Saul A."/>
            <person name="Guigo R."/>
            <person name="Camara F."/>
            <person name="Young S.K."/>
            <person name="Zeng Q."/>
            <person name="Gargeya S."/>
            <person name="Fitzgerald M."/>
            <person name="Haas B."/>
            <person name="Abouelleil A."/>
            <person name="Alvarado L."/>
            <person name="Arachchi H.M."/>
            <person name="Berlin A."/>
            <person name="Brown A."/>
            <person name="Chapman S.B."/>
            <person name="Chen Z."/>
            <person name="Dunbar C."/>
            <person name="Freedman E."/>
            <person name="Gearin G."/>
            <person name="Gellesch M."/>
            <person name="Goldberg J."/>
            <person name="Griggs A."/>
            <person name="Gujja S."/>
            <person name="Heiman D."/>
            <person name="Howarth C."/>
            <person name="Larson L."/>
            <person name="Lui A."/>
            <person name="MacDonald P.J.P."/>
            <person name="Montmayeur A."/>
            <person name="Murphy C."/>
            <person name="Neiman D."/>
            <person name="Pearson M."/>
            <person name="Priest M."/>
            <person name="Roberts A."/>
            <person name="Saif S."/>
            <person name="Shea T."/>
            <person name="Shenoy N."/>
            <person name="Sisk P."/>
            <person name="Stolte C."/>
            <person name="Sykes S."/>
            <person name="Wortman J."/>
            <person name="Nusbaum C."/>
            <person name="Birren B."/>
        </authorList>
    </citation>
    <scope>NUCLEOTIDE SEQUENCE [LARGE SCALE GENOMIC DNA]</scope>
    <source>
        <strain evidence="2 3">Mauritania I</strain>
    </source>
</reference>
<keyword evidence="1" id="KW-0812">Transmembrane</keyword>
<dbReference type="OrthoDB" id="389191at2759"/>
<evidence type="ECO:0000256" key="1">
    <source>
        <dbReference type="SAM" id="Phobius"/>
    </source>
</evidence>
<name>A0A0J9TJ17_PLAVI</name>
<proteinExistence type="predicted"/>
<sequence length="291" mass="33740">MLSFIYSNINVFLFNYLIDLCYKLRHNYCKYDFFEKLENYINKANGDQSEDASGDISSNCENFSKTLESSFKNKQIAKNVCEELIKLYKSLNNIKAKSTRYNDYKNECGFFNYLVNFKLNKIRFNESVCIDYIYNGIESQFTGSDFYNMFDDGVIYNITKDELDKMNILYNLYEKYTKLNAVIDSTIDLDKESFLSLSTACCTDYNDANYTCNGGNNNDSKFCEKLKTFQSKYEGLQNKIDQNRPEYSDFFKSLSKCPNNKIITTAVTGSIVGLIPLLGILYKVSELNIKQ</sequence>
<organism evidence="2 3">
    <name type="scientific">Plasmodium vivax Mauritania I</name>
    <dbReference type="NCBI Taxonomy" id="1035515"/>
    <lineage>
        <taxon>Eukaryota</taxon>
        <taxon>Sar</taxon>
        <taxon>Alveolata</taxon>
        <taxon>Apicomplexa</taxon>
        <taxon>Aconoidasida</taxon>
        <taxon>Haemosporida</taxon>
        <taxon>Plasmodiidae</taxon>
        <taxon>Plasmodium</taxon>
        <taxon>Plasmodium (Plasmodium)</taxon>
    </lineage>
</organism>
<keyword evidence="1" id="KW-0472">Membrane</keyword>
<evidence type="ECO:0000313" key="2">
    <source>
        <dbReference type="EMBL" id="KMZ95081.1"/>
    </source>
</evidence>
<protein>
    <submittedName>
        <fullName evidence="2">Uncharacterized protein</fullName>
    </submittedName>
</protein>
<feature type="transmembrane region" description="Helical" evidence="1">
    <location>
        <begin position="262"/>
        <end position="282"/>
    </location>
</feature>
<gene>
    <name evidence="2" type="ORF">PVMG_05608</name>
</gene>
<dbReference type="EMBL" id="KQ235003">
    <property type="protein sequence ID" value="KMZ95081.1"/>
    <property type="molecule type" value="Genomic_DNA"/>
</dbReference>
<accession>A0A0J9TJ17</accession>